<evidence type="ECO:0000256" key="1">
    <source>
        <dbReference type="SAM" id="MobiDB-lite"/>
    </source>
</evidence>
<proteinExistence type="predicted"/>
<dbReference type="EMBL" id="CADCWN010000065">
    <property type="protein sequence ID" value="CAA9559314.1"/>
    <property type="molecule type" value="Genomic_DNA"/>
</dbReference>
<feature type="compositionally biased region" description="Low complexity" evidence="1">
    <location>
        <begin position="19"/>
        <end position="31"/>
    </location>
</feature>
<organism evidence="2">
    <name type="scientific">uncultured Thermomicrobiales bacterium</name>
    <dbReference type="NCBI Taxonomy" id="1645740"/>
    <lineage>
        <taxon>Bacteria</taxon>
        <taxon>Pseudomonadati</taxon>
        <taxon>Thermomicrobiota</taxon>
        <taxon>Thermomicrobia</taxon>
        <taxon>Thermomicrobiales</taxon>
        <taxon>environmental samples</taxon>
    </lineage>
</organism>
<reference evidence="2" key="1">
    <citation type="submission" date="2020-02" db="EMBL/GenBank/DDBJ databases">
        <authorList>
            <person name="Meier V. D."/>
        </authorList>
    </citation>
    <scope>NUCLEOTIDE SEQUENCE</scope>
    <source>
        <strain evidence="2">AVDCRST_MAG18</strain>
    </source>
</reference>
<feature type="compositionally biased region" description="Low complexity" evidence="1">
    <location>
        <begin position="38"/>
        <end position="48"/>
    </location>
</feature>
<sequence length="99" mass="10537">WRRTPRRARIDTRAGATTRPSGPSIAASAGARPPPSATPRCTSMTRSSPPRPRRTAPRSRASRTTPARCRPAVPWRGPSSASSSSSSWLSCSSYSSPCV</sequence>
<feature type="compositionally biased region" description="Basic residues" evidence="1">
    <location>
        <begin position="51"/>
        <end position="61"/>
    </location>
</feature>
<evidence type="ECO:0000313" key="2">
    <source>
        <dbReference type="EMBL" id="CAA9559314.1"/>
    </source>
</evidence>
<feature type="compositionally biased region" description="Low complexity" evidence="1">
    <location>
        <begin position="79"/>
        <end position="99"/>
    </location>
</feature>
<gene>
    <name evidence="2" type="ORF">AVDCRST_MAG18-941</name>
</gene>
<dbReference type="AlphaFoldDB" id="A0A6J4UV24"/>
<accession>A0A6J4UV24</accession>
<name>A0A6J4UV24_9BACT</name>
<protein>
    <submittedName>
        <fullName evidence="2">Uncharacterized protein</fullName>
    </submittedName>
</protein>
<feature type="compositionally biased region" description="Low complexity" evidence="1">
    <location>
        <begin position="62"/>
        <end position="72"/>
    </location>
</feature>
<feature type="non-terminal residue" evidence="2">
    <location>
        <position position="99"/>
    </location>
</feature>
<feature type="non-terminal residue" evidence="2">
    <location>
        <position position="1"/>
    </location>
</feature>
<feature type="region of interest" description="Disordered" evidence="1">
    <location>
        <begin position="1"/>
        <end position="99"/>
    </location>
</feature>